<dbReference type="InterPro" id="IPR019494">
    <property type="entry name" value="FIST_C"/>
</dbReference>
<evidence type="ECO:0000313" key="3">
    <source>
        <dbReference type="EMBL" id="KAJ7957228.1"/>
    </source>
</evidence>
<dbReference type="AlphaFoldDB" id="A0AAD7LFQ1"/>
<accession>A0AAD7LFQ1</accession>
<keyword evidence="4" id="KW-1185">Reference proteome</keyword>
<dbReference type="PANTHER" id="PTHR14939:SF5">
    <property type="entry name" value="F-BOX ONLY PROTEIN 22"/>
    <property type="match status" value="1"/>
</dbReference>
<dbReference type="SMART" id="SM00256">
    <property type="entry name" value="FBOX"/>
    <property type="match status" value="1"/>
</dbReference>
<dbReference type="KEGG" id="qsa:O6P43_023555"/>
<feature type="domain" description="F-box" evidence="1">
    <location>
        <begin position="19"/>
        <end position="59"/>
    </location>
</feature>
<dbReference type="SMART" id="SM01204">
    <property type="entry name" value="FIST_C"/>
    <property type="match status" value="1"/>
</dbReference>
<dbReference type="Proteomes" id="UP001163823">
    <property type="component" value="Chromosome 9"/>
</dbReference>
<protein>
    <submittedName>
        <fullName evidence="3">F-box/LRR-repeat protein</fullName>
    </submittedName>
</protein>
<gene>
    <name evidence="3" type="ORF">O6P43_023555</name>
</gene>
<dbReference type="SUPFAM" id="SSF81383">
    <property type="entry name" value="F-box domain"/>
    <property type="match status" value="1"/>
</dbReference>
<evidence type="ECO:0000259" key="1">
    <source>
        <dbReference type="SMART" id="SM00256"/>
    </source>
</evidence>
<proteinExistence type="predicted"/>
<dbReference type="EMBL" id="JARAOO010000009">
    <property type="protein sequence ID" value="KAJ7957228.1"/>
    <property type="molecule type" value="Genomic_DNA"/>
</dbReference>
<organism evidence="3 4">
    <name type="scientific">Quillaja saponaria</name>
    <name type="common">Soap bark tree</name>
    <dbReference type="NCBI Taxonomy" id="32244"/>
    <lineage>
        <taxon>Eukaryota</taxon>
        <taxon>Viridiplantae</taxon>
        <taxon>Streptophyta</taxon>
        <taxon>Embryophyta</taxon>
        <taxon>Tracheophyta</taxon>
        <taxon>Spermatophyta</taxon>
        <taxon>Magnoliopsida</taxon>
        <taxon>eudicotyledons</taxon>
        <taxon>Gunneridae</taxon>
        <taxon>Pentapetalae</taxon>
        <taxon>rosids</taxon>
        <taxon>fabids</taxon>
        <taxon>Fabales</taxon>
        <taxon>Quillajaceae</taxon>
        <taxon>Quillaja</taxon>
    </lineage>
</organism>
<dbReference type="PANTHER" id="PTHR14939">
    <property type="entry name" value="F-BOX ONLY PROTEIN 22"/>
    <property type="match status" value="1"/>
</dbReference>
<evidence type="ECO:0000259" key="2">
    <source>
        <dbReference type="SMART" id="SM01204"/>
    </source>
</evidence>
<comment type="caution">
    <text evidence="3">The sequence shown here is derived from an EMBL/GenBank/DDBJ whole genome shotgun (WGS) entry which is preliminary data.</text>
</comment>
<evidence type="ECO:0000313" key="4">
    <source>
        <dbReference type="Proteomes" id="UP001163823"/>
    </source>
</evidence>
<dbReference type="Pfam" id="PF00646">
    <property type="entry name" value="F-box"/>
    <property type="match status" value="1"/>
</dbReference>
<dbReference type="InterPro" id="IPR001810">
    <property type="entry name" value="F-box_dom"/>
</dbReference>
<sequence>MKKNHAKEMMMSGIGFGLINEDLVHNILARLPAPSFASAACVSKSWNSICNRILSRPKLSSALSLNPSFAVAVNEVLEKVLSEPIRPHFAIANVGNGFGSGLHESLQLITQKLGSKTPVIVSTVEGILGRDALTDEFKEVKWESPFIDESYAPEKSCINEGIILTVGFLPGLKIEAIPLLQPAEASRVAAIDNFVTDIREFSASVSGCSFPVGIVMFGGALSNMKAILEKLDYAMPMDTVIVGDERGCFRYRSGNDSRNACGKREYPKEAVALVFARDKDKPCGVGEIQFHVAMSNGVLPVGTRHKAVSVRTCRSECSTWLTARREGQQEILDGQNILDHINDELENHIESPDLYIGVTKRRKCSIGSQRPRLQKFFAFHGVEGGDEEYLYVDGVGIKTGDSFQFYLSDPKIALSSCADVSVQFKNFNLDKNSKVGRGVSDIAVKDVFGGLIFSCCGRGESFFGRPNVDSSPFLENFPGVPVGGVFCSGEIARFSSNLIGQGQEESSFRCFVHVYSSVYLVMSYTPVEF</sequence>
<feature type="domain" description="FIST C-domain" evidence="2">
    <location>
        <begin position="337"/>
        <end position="494"/>
    </location>
</feature>
<reference evidence="3" key="1">
    <citation type="journal article" date="2023" name="Science">
        <title>Elucidation of the pathway for biosynthesis of saponin adjuvants from the soapbark tree.</title>
        <authorList>
            <person name="Reed J."/>
            <person name="Orme A."/>
            <person name="El-Demerdash A."/>
            <person name="Owen C."/>
            <person name="Martin L.B.B."/>
            <person name="Misra R.C."/>
            <person name="Kikuchi S."/>
            <person name="Rejzek M."/>
            <person name="Martin A.C."/>
            <person name="Harkess A."/>
            <person name="Leebens-Mack J."/>
            <person name="Louveau T."/>
            <person name="Stephenson M.J."/>
            <person name="Osbourn A."/>
        </authorList>
    </citation>
    <scope>NUCLEOTIDE SEQUENCE</scope>
    <source>
        <strain evidence="3">S10</strain>
    </source>
</reference>
<dbReference type="GO" id="GO:0000209">
    <property type="term" value="P:protein polyubiquitination"/>
    <property type="evidence" value="ECO:0007669"/>
    <property type="project" value="TreeGrafter"/>
</dbReference>
<name>A0AAD7LFQ1_QUISA</name>
<dbReference type="GO" id="GO:0032436">
    <property type="term" value="P:positive regulation of proteasomal ubiquitin-dependent protein catabolic process"/>
    <property type="evidence" value="ECO:0007669"/>
    <property type="project" value="TreeGrafter"/>
</dbReference>
<dbReference type="InterPro" id="IPR036047">
    <property type="entry name" value="F-box-like_dom_sf"/>
</dbReference>